<evidence type="ECO:0000313" key="2">
    <source>
        <dbReference type="EMBL" id="MQP11697.1"/>
    </source>
</evidence>
<dbReference type="AlphaFoldDB" id="A0A6A7WB34"/>
<keyword evidence="3" id="KW-1185">Reference proteome</keyword>
<name>A0A6A7WB34_9BACT</name>
<dbReference type="Proteomes" id="UP000421283">
    <property type="component" value="Unassembled WGS sequence"/>
</dbReference>
<dbReference type="Pfam" id="PF18762">
    <property type="entry name" value="Kinase-PolyVal"/>
    <property type="match status" value="1"/>
</dbReference>
<organism evidence="2 3">
    <name type="scientific">Segatella copri</name>
    <dbReference type="NCBI Taxonomy" id="165179"/>
    <lineage>
        <taxon>Bacteria</taxon>
        <taxon>Pseudomonadati</taxon>
        <taxon>Bacteroidota</taxon>
        <taxon>Bacteroidia</taxon>
        <taxon>Bacteroidales</taxon>
        <taxon>Prevotellaceae</taxon>
        <taxon>Segatella</taxon>
    </lineage>
</organism>
<dbReference type="InterPro" id="IPR041055">
    <property type="entry name" value="Kinase-PolyVal"/>
</dbReference>
<dbReference type="EMBL" id="VZAD01000057">
    <property type="protein sequence ID" value="MQP11697.1"/>
    <property type="molecule type" value="Genomic_DNA"/>
</dbReference>
<sequence length="79" mass="9380">MFQVPSQKTIDDYLINQLGLTKEDRYFYGNEYLAITDVSNVSDNVLCDEDGKLYFIDPIIRLKKSGREVWEYLYRTRCV</sequence>
<evidence type="ECO:0000313" key="3">
    <source>
        <dbReference type="Proteomes" id="UP000384372"/>
    </source>
</evidence>
<dbReference type="EMBL" id="VZAP01000182">
    <property type="protein sequence ID" value="MQO93903.1"/>
    <property type="molecule type" value="Genomic_DNA"/>
</dbReference>
<evidence type="ECO:0000313" key="1">
    <source>
        <dbReference type="EMBL" id="MQO93903.1"/>
    </source>
</evidence>
<protein>
    <submittedName>
        <fullName evidence="2">Uncharacterized protein</fullName>
    </submittedName>
</protein>
<comment type="caution">
    <text evidence="2">The sequence shown here is derived from an EMBL/GenBank/DDBJ whole genome shotgun (WGS) entry which is preliminary data.</text>
</comment>
<accession>A0A6A7WB34</accession>
<gene>
    <name evidence="2" type="ORF">F7D20_06920</name>
    <name evidence="1" type="ORF">F7D31_14810</name>
</gene>
<reference evidence="3 4" key="1">
    <citation type="submission" date="2019-09" db="EMBL/GenBank/DDBJ databases">
        <title>Distinct polysaccharide growth profiles of human intestinal Prevotella copri isolates.</title>
        <authorList>
            <person name="Fehlner-Peach H."/>
            <person name="Magnabosco C."/>
            <person name="Raghavan V."/>
            <person name="Scher J.U."/>
            <person name="Tett A."/>
            <person name="Cox L.M."/>
            <person name="Gottsegen C."/>
            <person name="Watters A."/>
            <person name="Wiltshire- Gordon J.D."/>
            <person name="Segata N."/>
            <person name="Bonneau R."/>
            <person name="Littman D.R."/>
        </authorList>
    </citation>
    <scope>NUCLEOTIDE SEQUENCE [LARGE SCALE GENOMIC DNA]</scope>
    <source>
        <strain evidence="3">iAQ1173</strain>
        <strain evidence="2">IAQ1173</strain>
        <strain evidence="4">iAU3127</strain>
        <strain evidence="1">IAU3127</strain>
    </source>
</reference>
<proteinExistence type="predicted"/>
<evidence type="ECO:0000313" key="4">
    <source>
        <dbReference type="Proteomes" id="UP000421283"/>
    </source>
</evidence>
<dbReference type="Proteomes" id="UP000384372">
    <property type="component" value="Unassembled WGS sequence"/>
</dbReference>
<dbReference type="OrthoDB" id="1073423at2"/>